<feature type="domain" description="Leucine-binding protein" evidence="3">
    <location>
        <begin position="32"/>
        <end position="375"/>
    </location>
</feature>
<dbReference type="InterPro" id="IPR028082">
    <property type="entry name" value="Peripla_BP_I"/>
</dbReference>
<reference evidence="4" key="1">
    <citation type="submission" date="2020-07" db="EMBL/GenBank/DDBJ databases">
        <title>Huge and variable diversity of episymbiotic CPR bacteria and DPANN archaea in groundwater ecosystems.</title>
        <authorList>
            <person name="He C.Y."/>
            <person name="Keren R."/>
            <person name="Whittaker M."/>
            <person name="Farag I.F."/>
            <person name="Doudna J."/>
            <person name="Cate J.H.D."/>
            <person name="Banfield J.F."/>
        </authorList>
    </citation>
    <scope>NUCLEOTIDE SEQUENCE</scope>
    <source>
        <strain evidence="4">NC_groundwater_1370_Ag_S-0.2um_69_93</strain>
    </source>
</reference>
<dbReference type="CDD" id="cd06332">
    <property type="entry name" value="PBP1_aromatic_compounds-like"/>
    <property type="match status" value="1"/>
</dbReference>
<dbReference type="InterPro" id="IPR051010">
    <property type="entry name" value="BCAA_transport"/>
</dbReference>
<dbReference type="AlphaFoldDB" id="A0A933E7N5"/>
<dbReference type="PANTHER" id="PTHR30483">
    <property type="entry name" value="LEUCINE-SPECIFIC-BINDING PROTEIN"/>
    <property type="match status" value="1"/>
</dbReference>
<dbReference type="SUPFAM" id="SSF53822">
    <property type="entry name" value="Periplasmic binding protein-like I"/>
    <property type="match status" value="1"/>
</dbReference>
<comment type="similarity">
    <text evidence="1">Belongs to the leucine-binding protein family.</text>
</comment>
<proteinExistence type="inferred from homology"/>
<dbReference type="EMBL" id="JACQRX010000180">
    <property type="protein sequence ID" value="MBI4251617.1"/>
    <property type="molecule type" value="Genomic_DNA"/>
</dbReference>
<comment type="caution">
    <text evidence="4">The sequence shown here is derived from an EMBL/GenBank/DDBJ whole genome shotgun (WGS) entry which is preliminary data.</text>
</comment>
<dbReference type="Proteomes" id="UP000752292">
    <property type="component" value="Unassembled WGS sequence"/>
</dbReference>
<dbReference type="Gene3D" id="3.40.50.2300">
    <property type="match status" value="2"/>
</dbReference>
<organism evidence="4 5">
    <name type="scientific">Tectimicrobiota bacterium</name>
    <dbReference type="NCBI Taxonomy" id="2528274"/>
    <lineage>
        <taxon>Bacteria</taxon>
        <taxon>Pseudomonadati</taxon>
        <taxon>Nitrospinota/Tectimicrobiota group</taxon>
        <taxon>Candidatus Tectimicrobiota</taxon>
    </lineage>
</organism>
<evidence type="ECO:0000256" key="1">
    <source>
        <dbReference type="ARBA" id="ARBA00010062"/>
    </source>
</evidence>
<dbReference type="InterPro" id="IPR028081">
    <property type="entry name" value="Leu-bd"/>
</dbReference>
<name>A0A933E7N5_UNCTE</name>
<keyword evidence="2" id="KW-0732">Signal</keyword>
<dbReference type="Pfam" id="PF13458">
    <property type="entry name" value="Peripla_BP_6"/>
    <property type="match status" value="1"/>
</dbReference>
<evidence type="ECO:0000256" key="2">
    <source>
        <dbReference type="ARBA" id="ARBA00022729"/>
    </source>
</evidence>
<evidence type="ECO:0000259" key="3">
    <source>
        <dbReference type="Pfam" id="PF13458"/>
    </source>
</evidence>
<protein>
    <submittedName>
        <fullName evidence="4">ABC transporter substrate-binding protein</fullName>
    </submittedName>
</protein>
<evidence type="ECO:0000313" key="5">
    <source>
        <dbReference type="Proteomes" id="UP000752292"/>
    </source>
</evidence>
<dbReference type="PANTHER" id="PTHR30483:SF6">
    <property type="entry name" value="PERIPLASMIC BINDING PROTEIN OF ABC TRANSPORTER FOR NATURAL AMINO ACIDS"/>
    <property type="match status" value="1"/>
</dbReference>
<sequence length="419" mass="46318">MKRALVGLSVLAAALVLGLILAPRGGAAEKGPIRIGLLTSKTGVLAIHGTHQMAAVEAFKDKYGTTVAGRKVEFYPEDDQSKVPLGVTKVRKLITGDKAHIVMGGLFASTGYAIAPLGDQYQTPIFVWSCPDDLSQRKRFKFVVKYFSCSQPQHAMAHWLRQNKPQVKKVIIFGPDYAFGYESSGGFQKVFEDMGGQVVQKIYAPINTVDYGPYIGQFRKDADGMFVTLAGPQALRFPKQYQQAGLRDKYVLVGNGTNTDEFALAAQGEDVLGWITAHIYGGAAYPSKDNQEFVTNFKKHLGGKDPGYYAEGYYGALVLIYKAIEAIKGDVENKAKFMEALGRTKVTEGMPAGPKASDGYGNLNTNVYIRDVRKDASGKLYHHVLHVYENVTQFWTYKPEEFLKQPVYEKDFPPCKFCQ</sequence>
<evidence type="ECO:0000313" key="4">
    <source>
        <dbReference type="EMBL" id="MBI4251617.1"/>
    </source>
</evidence>
<accession>A0A933E7N5</accession>
<gene>
    <name evidence="4" type="ORF">HY618_04075</name>
</gene>